<keyword evidence="1" id="KW-0560">Oxidoreductase</keyword>
<dbReference type="GO" id="GO:0016491">
    <property type="term" value="F:oxidoreductase activity"/>
    <property type="evidence" value="ECO:0007669"/>
    <property type="project" value="UniProtKB-KW"/>
</dbReference>
<dbReference type="Gene3D" id="3.40.50.720">
    <property type="entry name" value="NAD(P)-binding Rossmann-like Domain"/>
    <property type="match status" value="1"/>
</dbReference>
<dbReference type="Gene3D" id="3.30.360.10">
    <property type="entry name" value="Dihydrodipicolinate Reductase, domain 2"/>
    <property type="match status" value="1"/>
</dbReference>
<evidence type="ECO:0000256" key="1">
    <source>
        <dbReference type="ARBA" id="ARBA00023002"/>
    </source>
</evidence>
<sequence>MNFKKVRWGGIIGCGDVTEVKSGPAFQKVENSELVAVMRRTGGALAKDYAERHAVPTWYDDADALINDPNVDAVYIATPPDMHKEYTLKVAKAGKPVYVEKPMALNWAECNEMISACNHAGIPLYVAYYRRAQPKFVKIKELLDNNEIGDVRFVSTTQYQRPGKDVTSSGNLPWRLNPDMSGGGLFFDLASHTLDILDYLLGPMKEVQGLAANQAGNYQAEDIVTGNYRFESGVHGIGSWCFSAYDDVDINEIVGSKGKITFPTFGNGLVSLTRIKSKEQWSFKPPTHVHQPLIETIVAELTGKKVICPSIGMTGGARTNWVMEEMTRSFKSYL</sequence>
<dbReference type="Pfam" id="PF22725">
    <property type="entry name" value="GFO_IDH_MocA_C3"/>
    <property type="match status" value="1"/>
</dbReference>
<dbReference type="InterPro" id="IPR036291">
    <property type="entry name" value="NAD(P)-bd_dom_sf"/>
</dbReference>
<name>W4VJD8_9BACI</name>
<reference evidence="4 5" key="1">
    <citation type="journal article" date="2014" name="Genome Announc.">
        <title>Draft Genome Sequence of the Boron-Tolerant and Moderately Halotolerant Bacterium Gracilibacillus boraciitolerans JCM 21714T.</title>
        <authorList>
            <person name="Ahmed I."/>
            <person name="Oshima K."/>
            <person name="Suda W."/>
            <person name="Kitamura K."/>
            <person name="Iida T."/>
            <person name="Ohmori Y."/>
            <person name="Fujiwara T."/>
            <person name="Hattori M."/>
            <person name="Ohkuma M."/>
        </authorList>
    </citation>
    <scope>NUCLEOTIDE SEQUENCE [LARGE SCALE GENOMIC DNA]</scope>
    <source>
        <strain evidence="4 5">JCM 21714</strain>
    </source>
</reference>
<evidence type="ECO:0000313" key="5">
    <source>
        <dbReference type="Proteomes" id="UP000019102"/>
    </source>
</evidence>
<protein>
    <submittedName>
        <fullName evidence="4">Oxidoreductase</fullName>
    </submittedName>
</protein>
<dbReference type="SUPFAM" id="SSF51735">
    <property type="entry name" value="NAD(P)-binding Rossmann-fold domains"/>
    <property type="match status" value="1"/>
</dbReference>
<dbReference type="AlphaFoldDB" id="W4VJD8"/>
<proteinExistence type="predicted"/>
<feature type="domain" description="GFO/IDH/MocA-like oxidoreductase" evidence="3">
    <location>
        <begin position="136"/>
        <end position="260"/>
    </location>
</feature>
<dbReference type="InterPro" id="IPR000683">
    <property type="entry name" value="Gfo/Idh/MocA-like_OxRdtase_N"/>
</dbReference>
<dbReference type="EMBL" id="BAVS01000011">
    <property type="protein sequence ID" value="GAE93276.1"/>
    <property type="molecule type" value="Genomic_DNA"/>
</dbReference>
<dbReference type="PANTHER" id="PTHR43818">
    <property type="entry name" value="BCDNA.GH03377"/>
    <property type="match status" value="1"/>
</dbReference>
<dbReference type="Proteomes" id="UP000019102">
    <property type="component" value="Unassembled WGS sequence"/>
</dbReference>
<accession>W4VJD8</accession>
<evidence type="ECO:0000313" key="4">
    <source>
        <dbReference type="EMBL" id="GAE93276.1"/>
    </source>
</evidence>
<comment type="caution">
    <text evidence="4">The sequence shown here is derived from an EMBL/GenBank/DDBJ whole genome shotgun (WGS) entry which is preliminary data.</text>
</comment>
<evidence type="ECO:0000259" key="3">
    <source>
        <dbReference type="Pfam" id="PF22725"/>
    </source>
</evidence>
<dbReference type="Pfam" id="PF01408">
    <property type="entry name" value="GFO_IDH_MocA"/>
    <property type="match status" value="1"/>
</dbReference>
<dbReference type="InterPro" id="IPR055170">
    <property type="entry name" value="GFO_IDH_MocA-like_dom"/>
</dbReference>
<evidence type="ECO:0000259" key="2">
    <source>
        <dbReference type="Pfam" id="PF01408"/>
    </source>
</evidence>
<dbReference type="STRING" id="1298598.JCM21714_2345"/>
<dbReference type="eggNOG" id="COG0673">
    <property type="taxonomic scope" value="Bacteria"/>
</dbReference>
<keyword evidence="5" id="KW-1185">Reference proteome</keyword>
<dbReference type="SUPFAM" id="SSF55347">
    <property type="entry name" value="Glyceraldehyde-3-phosphate dehydrogenase-like, C-terminal domain"/>
    <property type="match status" value="1"/>
</dbReference>
<dbReference type="GO" id="GO:0000166">
    <property type="term" value="F:nucleotide binding"/>
    <property type="evidence" value="ECO:0007669"/>
    <property type="project" value="InterPro"/>
</dbReference>
<dbReference type="RefSeq" id="WP_035723478.1">
    <property type="nucleotide sequence ID" value="NZ_BAVS01000011.1"/>
</dbReference>
<dbReference type="PANTHER" id="PTHR43818:SF11">
    <property type="entry name" value="BCDNA.GH03377"/>
    <property type="match status" value="1"/>
</dbReference>
<feature type="domain" description="Gfo/Idh/MocA-like oxidoreductase N-terminal" evidence="2">
    <location>
        <begin position="10"/>
        <end position="128"/>
    </location>
</feature>
<dbReference type="OrthoDB" id="9815825at2"/>
<organism evidence="4 5">
    <name type="scientific">Gracilibacillus boraciitolerans JCM 21714</name>
    <dbReference type="NCBI Taxonomy" id="1298598"/>
    <lineage>
        <taxon>Bacteria</taxon>
        <taxon>Bacillati</taxon>
        <taxon>Bacillota</taxon>
        <taxon>Bacilli</taxon>
        <taxon>Bacillales</taxon>
        <taxon>Bacillaceae</taxon>
        <taxon>Gracilibacillus</taxon>
    </lineage>
</organism>
<dbReference type="InterPro" id="IPR050463">
    <property type="entry name" value="Gfo/Idh/MocA_oxidrdct_glycsds"/>
</dbReference>
<gene>
    <name evidence="4" type="ORF">JCM21714_2345</name>
</gene>